<feature type="domain" description="GGDEF" evidence="2">
    <location>
        <begin position="153"/>
        <end position="284"/>
    </location>
</feature>
<feature type="domain" description="EAL" evidence="1">
    <location>
        <begin position="292"/>
        <end position="546"/>
    </location>
</feature>
<evidence type="ECO:0000313" key="3">
    <source>
        <dbReference type="EMBL" id="MFC3851873.1"/>
    </source>
</evidence>
<dbReference type="NCBIfam" id="TIGR00254">
    <property type="entry name" value="GGDEF"/>
    <property type="match status" value="1"/>
</dbReference>
<dbReference type="PANTHER" id="PTHR33121">
    <property type="entry name" value="CYCLIC DI-GMP PHOSPHODIESTERASE PDEF"/>
    <property type="match status" value="1"/>
</dbReference>
<gene>
    <name evidence="3" type="ORF">ACFOOG_03410</name>
</gene>
<dbReference type="InterPro" id="IPR050706">
    <property type="entry name" value="Cyclic-di-GMP_PDE-like"/>
</dbReference>
<name>A0ABV7ZTJ7_9GAMM</name>
<organism evidence="3 4">
    <name type="scientific">Saccharospirillum mangrovi</name>
    <dbReference type="NCBI Taxonomy" id="2161747"/>
    <lineage>
        <taxon>Bacteria</taxon>
        <taxon>Pseudomonadati</taxon>
        <taxon>Pseudomonadota</taxon>
        <taxon>Gammaproteobacteria</taxon>
        <taxon>Oceanospirillales</taxon>
        <taxon>Saccharospirillaceae</taxon>
        <taxon>Saccharospirillum</taxon>
    </lineage>
</organism>
<dbReference type="CDD" id="cd01948">
    <property type="entry name" value="EAL"/>
    <property type="match status" value="1"/>
</dbReference>
<accession>A0ABV7ZTJ7</accession>
<dbReference type="PROSITE" id="PS50883">
    <property type="entry name" value="EAL"/>
    <property type="match status" value="1"/>
</dbReference>
<dbReference type="CDD" id="cd01949">
    <property type="entry name" value="GGDEF"/>
    <property type="match status" value="1"/>
</dbReference>
<evidence type="ECO:0000259" key="2">
    <source>
        <dbReference type="PROSITE" id="PS50887"/>
    </source>
</evidence>
<dbReference type="RefSeq" id="WP_380693370.1">
    <property type="nucleotide sequence ID" value="NZ_JBHRYR010000002.1"/>
</dbReference>
<evidence type="ECO:0000313" key="4">
    <source>
        <dbReference type="Proteomes" id="UP001595617"/>
    </source>
</evidence>
<comment type="caution">
    <text evidence="3">The sequence shown here is derived from an EMBL/GenBank/DDBJ whole genome shotgun (WGS) entry which is preliminary data.</text>
</comment>
<evidence type="ECO:0000259" key="1">
    <source>
        <dbReference type="PROSITE" id="PS50883"/>
    </source>
</evidence>
<dbReference type="Pfam" id="PF00990">
    <property type="entry name" value="GGDEF"/>
    <property type="match status" value="1"/>
</dbReference>
<dbReference type="InterPro" id="IPR029787">
    <property type="entry name" value="Nucleotide_cyclase"/>
</dbReference>
<dbReference type="Proteomes" id="UP001595617">
    <property type="component" value="Unassembled WGS sequence"/>
</dbReference>
<dbReference type="EMBL" id="JBHRYR010000002">
    <property type="protein sequence ID" value="MFC3851873.1"/>
    <property type="molecule type" value="Genomic_DNA"/>
</dbReference>
<dbReference type="PROSITE" id="PS50887">
    <property type="entry name" value="GGDEF"/>
    <property type="match status" value="1"/>
</dbReference>
<sequence>MQNTIEIAVCLCIEHSVVTETLSRALSGAGFTVLGNIQDPGVIDDTTVVIFQPSTRSSHYLMQYGSRKAWIAYIDPSVQHQSLESYAAQGIREVLYADELAPHRLQRSVDRAIKQQHMLQRQSHYDGLTGLLSNRGFLEATDQALFNVGVNGRMVALLALDLRGFNDINQHYGFSFADQLLSFVSLRLKSTLGPLAKIARLGGDEFFVLLEQLSSIDAAQRVATRIRAVFDDPFRVHNESVRISADIGMVIYPETMGSAEELMRHAHAAMHTAKGRDISIYRYEQGAVDDWSENMEQALRLALRRGEFELFYQPKVCLRQRNILGMEALIRWRHPTQGLLSPQHFITAAESSGVIVPIGYWIIEQVCKDMQTLVDHGLFDVSIATNLSFRQLQDEPFCKALPRLLQEANVNLNCLEFELTETTMLTEPESALDTLNQVTALGVTISLDDFGTGYSSLAHIRQYPISTIKIDRSFTQRVSLDHEADSIVRSIINLAHDLNMQVVAEGVEDDTQLNFLLGNGCDQVQGYLFSEPRPMWEVLQLIDKILLPVNLSGVHTGQ</sequence>
<dbReference type="InterPro" id="IPR035919">
    <property type="entry name" value="EAL_sf"/>
</dbReference>
<dbReference type="SUPFAM" id="SSF55073">
    <property type="entry name" value="Nucleotide cyclase"/>
    <property type="match status" value="1"/>
</dbReference>
<reference evidence="4" key="1">
    <citation type="journal article" date="2019" name="Int. J. Syst. Evol. Microbiol.">
        <title>The Global Catalogue of Microorganisms (GCM) 10K type strain sequencing project: providing services to taxonomists for standard genome sequencing and annotation.</title>
        <authorList>
            <consortium name="The Broad Institute Genomics Platform"/>
            <consortium name="The Broad Institute Genome Sequencing Center for Infectious Disease"/>
            <person name="Wu L."/>
            <person name="Ma J."/>
        </authorList>
    </citation>
    <scope>NUCLEOTIDE SEQUENCE [LARGE SCALE GENOMIC DNA]</scope>
    <source>
        <strain evidence="4">IBRC 10765</strain>
    </source>
</reference>
<dbReference type="PANTHER" id="PTHR33121:SF70">
    <property type="entry name" value="SIGNALING PROTEIN YKOW"/>
    <property type="match status" value="1"/>
</dbReference>
<dbReference type="Gene3D" id="3.20.20.450">
    <property type="entry name" value="EAL domain"/>
    <property type="match status" value="1"/>
</dbReference>
<dbReference type="SMART" id="SM00267">
    <property type="entry name" value="GGDEF"/>
    <property type="match status" value="1"/>
</dbReference>
<dbReference type="InterPro" id="IPR000160">
    <property type="entry name" value="GGDEF_dom"/>
</dbReference>
<keyword evidence="4" id="KW-1185">Reference proteome</keyword>
<dbReference type="Pfam" id="PF00563">
    <property type="entry name" value="EAL"/>
    <property type="match status" value="1"/>
</dbReference>
<protein>
    <submittedName>
        <fullName evidence="3">Bifunctional diguanylate cyclase/phosphodiesterase</fullName>
    </submittedName>
</protein>
<dbReference type="SUPFAM" id="SSF141868">
    <property type="entry name" value="EAL domain-like"/>
    <property type="match status" value="1"/>
</dbReference>
<dbReference type="Gene3D" id="3.30.70.270">
    <property type="match status" value="1"/>
</dbReference>
<dbReference type="InterPro" id="IPR043128">
    <property type="entry name" value="Rev_trsase/Diguanyl_cyclase"/>
</dbReference>
<proteinExistence type="predicted"/>
<dbReference type="SMART" id="SM00052">
    <property type="entry name" value="EAL"/>
    <property type="match status" value="1"/>
</dbReference>
<dbReference type="InterPro" id="IPR001633">
    <property type="entry name" value="EAL_dom"/>
</dbReference>